<reference evidence="1" key="2">
    <citation type="submission" date="2025-09" db="UniProtKB">
        <authorList>
            <consortium name="Ensembl"/>
        </authorList>
    </citation>
    <scope>IDENTIFICATION</scope>
</reference>
<organism evidence="1 2">
    <name type="scientific">Leptobrachium leishanense</name>
    <name type="common">Leishan spiny toad</name>
    <dbReference type="NCBI Taxonomy" id="445787"/>
    <lineage>
        <taxon>Eukaryota</taxon>
        <taxon>Metazoa</taxon>
        <taxon>Chordata</taxon>
        <taxon>Craniata</taxon>
        <taxon>Vertebrata</taxon>
        <taxon>Euteleostomi</taxon>
        <taxon>Amphibia</taxon>
        <taxon>Batrachia</taxon>
        <taxon>Anura</taxon>
        <taxon>Pelobatoidea</taxon>
        <taxon>Megophryidae</taxon>
        <taxon>Leptobrachium</taxon>
    </lineage>
</organism>
<sequence length="174" mass="19252">MAEPTLSPKRTKSCLLSRFAPSPSLKELWQREKGFVLDCVAVERISQDYSCSLPKLGSVIPPYNAQKDPHVSTYFHTKPVPPLLKKTGQVHGGTSTYGVLADRFQLAGTAAQYLQARNCSGAGHSVEHTRGHGFFLSSIRPIYGYNGVYGYRRNTPSLRRQPSAFGIVTYSPIY</sequence>
<dbReference type="AlphaFoldDB" id="A0A8C5N2Y5"/>
<dbReference type="Proteomes" id="UP000694569">
    <property type="component" value="Unplaced"/>
</dbReference>
<accession>A0A8C5N2Y5</accession>
<evidence type="ECO:0000313" key="1">
    <source>
        <dbReference type="Ensembl" id="ENSLLEP00000020820.1"/>
    </source>
</evidence>
<evidence type="ECO:0000313" key="2">
    <source>
        <dbReference type="Proteomes" id="UP000694569"/>
    </source>
</evidence>
<dbReference type="OrthoDB" id="9935043at2759"/>
<proteinExistence type="predicted"/>
<dbReference type="Pfam" id="PF15075">
    <property type="entry name" value="SPMAP1-like"/>
    <property type="match status" value="1"/>
</dbReference>
<dbReference type="PANTHER" id="PTHR34221:SF3">
    <property type="match status" value="1"/>
</dbReference>
<protein>
    <submittedName>
        <fullName evidence="1">Uncharacterized protein</fullName>
    </submittedName>
</protein>
<reference evidence="1" key="1">
    <citation type="submission" date="2025-08" db="UniProtKB">
        <authorList>
            <consortium name="Ensembl"/>
        </authorList>
    </citation>
    <scope>IDENTIFICATION</scope>
</reference>
<dbReference type="Ensembl" id="ENSLLET00000021632.1">
    <property type="protein sequence ID" value="ENSLLEP00000020820.1"/>
    <property type="gene ID" value="ENSLLEG00000013175.1"/>
</dbReference>
<dbReference type="InterPro" id="IPR028027">
    <property type="entry name" value="SPMAP1"/>
</dbReference>
<name>A0A8C5N2Y5_9ANUR</name>
<keyword evidence="2" id="KW-1185">Reference proteome</keyword>
<dbReference type="PANTHER" id="PTHR34221">
    <property type="entry name" value="HYPOTHETICAL PROTEIN LOC691189"/>
    <property type="match status" value="1"/>
</dbReference>
<dbReference type="GeneTree" id="ENSGT00390000004450"/>